<evidence type="ECO:0000256" key="4">
    <source>
        <dbReference type="ARBA" id="ARBA00022989"/>
    </source>
</evidence>
<accession>A0A848IZN8</accession>
<dbReference type="PANTHER" id="PTHR43461:SF1">
    <property type="entry name" value="TRANSMEMBRANE PROTEIN 256"/>
    <property type="match status" value="1"/>
</dbReference>
<keyword evidence="8" id="KW-1185">Reference proteome</keyword>
<dbReference type="RefSeq" id="WP_169680705.1">
    <property type="nucleotide sequence ID" value="NZ_JABBNU010000005.1"/>
</dbReference>
<evidence type="ECO:0000256" key="6">
    <source>
        <dbReference type="SAM" id="Phobius"/>
    </source>
</evidence>
<evidence type="ECO:0000256" key="1">
    <source>
        <dbReference type="ARBA" id="ARBA00004141"/>
    </source>
</evidence>
<proteinExistence type="inferred from homology"/>
<organism evidence="7 8">
    <name type="scientific">Marinigracilibium pacificum</name>
    <dbReference type="NCBI Taxonomy" id="2729599"/>
    <lineage>
        <taxon>Bacteria</taxon>
        <taxon>Pseudomonadati</taxon>
        <taxon>Bacteroidota</taxon>
        <taxon>Cytophagia</taxon>
        <taxon>Cytophagales</taxon>
        <taxon>Flammeovirgaceae</taxon>
        <taxon>Marinigracilibium</taxon>
    </lineage>
</organism>
<dbReference type="GO" id="GO:0016020">
    <property type="term" value="C:membrane"/>
    <property type="evidence" value="ECO:0007669"/>
    <property type="project" value="UniProtKB-SubCell"/>
</dbReference>
<dbReference type="InterPro" id="IPR006696">
    <property type="entry name" value="DUF423"/>
</dbReference>
<sequence length="124" mass="13593">MQKTILTIAGFSGMAAVIVGAFGAHKLEPILVANNTLDTFQTASEYHFYHTFLLIALGILSRRIPKRYTQFSFISTLAGMIVFSGSLYIYSLLGLKTLAMITPIGGLFLILGWIGFIVAVIFKK</sequence>
<reference evidence="7 8" key="1">
    <citation type="submission" date="2020-04" db="EMBL/GenBank/DDBJ databases">
        <title>Flammeovirgaceae bacterium KN852 isolated from deep sea.</title>
        <authorList>
            <person name="Zhang D.-C."/>
        </authorList>
    </citation>
    <scope>NUCLEOTIDE SEQUENCE [LARGE SCALE GENOMIC DNA]</scope>
    <source>
        <strain evidence="7 8">KN852</strain>
    </source>
</reference>
<evidence type="ECO:0000256" key="2">
    <source>
        <dbReference type="ARBA" id="ARBA00009694"/>
    </source>
</evidence>
<protein>
    <submittedName>
        <fullName evidence="7">DUF423 domain-containing protein</fullName>
    </submittedName>
</protein>
<keyword evidence="4 6" id="KW-1133">Transmembrane helix</keyword>
<comment type="similarity">
    <text evidence="2">Belongs to the UPF0382 family.</text>
</comment>
<keyword evidence="3 6" id="KW-0812">Transmembrane</keyword>
<evidence type="ECO:0000256" key="3">
    <source>
        <dbReference type="ARBA" id="ARBA00022692"/>
    </source>
</evidence>
<evidence type="ECO:0000313" key="8">
    <source>
        <dbReference type="Proteomes" id="UP000559010"/>
    </source>
</evidence>
<gene>
    <name evidence="7" type="ORF">HH304_09370</name>
</gene>
<comment type="caution">
    <text evidence="7">The sequence shown here is derived from an EMBL/GenBank/DDBJ whole genome shotgun (WGS) entry which is preliminary data.</text>
</comment>
<feature type="transmembrane region" description="Helical" evidence="6">
    <location>
        <begin position="99"/>
        <end position="122"/>
    </location>
</feature>
<dbReference type="EMBL" id="JABBNU010000005">
    <property type="protein sequence ID" value="NMM48608.1"/>
    <property type="molecule type" value="Genomic_DNA"/>
</dbReference>
<feature type="transmembrane region" description="Helical" evidence="6">
    <location>
        <begin position="47"/>
        <end position="64"/>
    </location>
</feature>
<comment type="subcellular location">
    <subcellularLocation>
        <location evidence="1">Membrane</location>
        <topology evidence="1">Multi-pass membrane protein</topology>
    </subcellularLocation>
</comment>
<evidence type="ECO:0000256" key="5">
    <source>
        <dbReference type="ARBA" id="ARBA00023136"/>
    </source>
</evidence>
<name>A0A848IZN8_9BACT</name>
<dbReference type="Pfam" id="PF04241">
    <property type="entry name" value="DUF423"/>
    <property type="match status" value="1"/>
</dbReference>
<evidence type="ECO:0000313" key="7">
    <source>
        <dbReference type="EMBL" id="NMM48608.1"/>
    </source>
</evidence>
<keyword evidence="5 6" id="KW-0472">Membrane</keyword>
<dbReference type="PANTHER" id="PTHR43461">
    <property type="entry name" value="TRANSMEMBRANE PROTEIN 256"/>
    <property type="match status" value="1"/>
</dbReference>
<dbReference type="Proteomes" id="UP000559010">
    <property type="component" value="Unassembled WGS sequence"/>
</dbReference>
<dbReference type="AlphaFoldDB" id="A0A848IZN8"/>
<feature type="transmembrane region" description="Helical" evidence="6">
    <location>
        <begin position="71"/>
        <end position="93"/>
    </location>
</feature>